<feature type="transmembrane region" description="Helical" evidence="8">
    <location>
        <begin position="152"/>
        <end position="168"/>
    </location>
</feature>
<dbReference type="SUPFAM" id="SSF103481">
    <property type="entry name" value="Multidrug resistance efflux transporter EmrE"/>
    <property type="match status" value="2"/>
</dbReference>
<dbReference type="PANTHER" id="PTHR22911">
    <property type="entry name" value="ACYL-MALONYL CONDENSING ENZYME-RELATED"/>
    <property type="match status" value="1"/>
</dbReference>
<feature type="transmembrane region" description="Helical" evidence="8">
    <location>
        <begin position="267"/>
        <end position="285"/>
    </location>
</feature>
<dbReference type="Pfam" id="PF00892">
    <property type="entry name" value="EamA"/>
    <property type="match status" value="1"/>
</dbReference>
<evidence type="ECO:0000256" key="8">
    <source>
        <dbReference type="SAM" id="Phobius"/>
    </source>
</evidence>
<reference evidence="10 11" key="1">
    <citation type="submission" date="2018-07" db="EMBL/GenBank/DDBJ databases">
        <title>Genomic Encyclopedia of Type Strains, Phase IV (KMG-IV): sequencing the most valuable type-strain genomes for metagenomic binning, comparative biology and taxonomic classification.</title>
        <authorList>
            <person name="Goeker M."/>
        </authorList>
    </citation>
    <scope>NUCLEOTIDE SEQUENCE [LARGE SCALE GENOMIC DNA]</scope>
    <source>
        <strain evidence="10 11">DSM 26725</strain>
    </source>
</reference>
<feature type="transmembrane region" description="Helical" evidence="8">
    <location>
        <begin position="241"/>
        <end position="261"/>
    </location>
</feature>
<dbReference type="NCBIfam" id="TIGR00688">
    <property type="entry name" value="rarD"/>
    <property type="match status" value="1"/>
</dbReference>
<feature type="transmembrane region" description="Helical" evidence="8">
    <location>
        <begin position="40"/>
        <end position="61"/>
    </location>
</feature>
<evidence type="ECO:0000256" key="4">
    <source>
        <dbReference type="ARBA" id="ARBA00022475"/>
    </source>
</evidence>
<feature type="transmembrane region" description="Helical" evidence="8">
    <location>
        <begin position="214"/>
        <end position="234"/>
    </location>
</feature>
<keyword evidence="6 8" id="KW-1133">Transmembrane helix</keyword>
<comment type="subcellular location">
    <subcellularLocation>
        <location evidence="1">Cell membrane</location>
        <topology evidence="1">Multi-pass membrane protein</topology>
    </subcellularLocation>
</comment>
<evidence type="ECO:0000256" key="5">
    <source>
        <dbReference type="ARBA" id="ARBA00022692"/>
    </source>
</evidence>
<keyword evidence="3" id="KW-0813">Transport</keyword>
<feature type="domain" description="EamA" evidence="9">
    <location>
        <begin position="10"/>
        <end position="144"/>
    </location>
</feature>
<sequence length="302" mass="32393">MDDQQNTTAGYGFGIGVYLVWGLVPLYFKLLDHVGAVETVAHRITWSVGLLLALLLVLGKVRNLGIIFRNRRTLLALTASATLIGGNWLVYIWAVTHEHILAASLGYFLNPLLNVVLGTVLLKEKLRPATLAAIILAAIGVAILAVSALDTLWISVSLAVSFALYGYIRKVTDAGAIEGLAVETLLLSPVCVAYLIWLGMAGGLMFGASLETDMLLIFSAAVTSVPLMLFAAAAKRLTLTTLGFIQYVAPSMVFLIGAFVFNEPLNSGQLLCFALIWAGLALFTFDSIRTAHANRTRARLAA</sequence>
<dbReference type="AlphaFoldDB" id="A0A3D9FG50"/>
<keyword evidence="4" id="KW-1003">Cell membrane</keyword>
<dbReference type="InterPro" id="IPR000620">
    <property type="entry name" value="EamA_dom"/>
</dbReference>
<evidence type="ECO:0000256" key="6">
    <source>
        <dbReference type="ARBA" id="ARBA00022989"/>
    </source>
</evidence>
<comment type="similarity">
    <text evidence="2">Belongs to the EamA transporter family.</text>
</comment>
<feature type="transmembrane region" description="Helical" evidence="8">
    <location>
        <begin position="180"/>
        <end position="208"/>
    </location>
</feature>
<evidence type="ECO:0000256" key="2">
    <source>
        <dbReference type="ARBA" id="ARBA00007362"/>
    </source>
</evidence>
<keyword evidence="5 8" id="KW-0812">Transmembrane</keyword>
<organism evidence="10 11">
    <name type="scientific">Parasphingopyxis lamellibrachiae</name>
    <dbReference type="NCBI Taxonomy" id="680125"/>
    <lineage>
        <taxon>Bacteria</taxon>
        <taxon>Pseudomonadati</taxon>
        <taxon>Pseudomonadota</taxon>
        <taxon>Alphaproteobacteria</taxon>
        <taxon>Sphingomonadales</taxon>
        <taxon>Sphingomonadaceae</taxon>
        <taxon>Parasphingopyxis</taxon>
    </lineage>
</organism>
<name>A0A3D9FG50_9SPHN</name>
<evidence type="ECO:0000256" key="1">
    <source>
        <dbReference type="ARBA" id="ARBA00004651"/>
    </source>
</evidence>
<dbReference type="GO" id="GO:0005886">
    <property type="term" value="C:plasma membrane"/>
    <property type="evidence" value="ECO:0007669"/>
    <property type="project" value="UniProtKB-SubCell"/>
</dbReference>
<comment type="caution">
    <text evidence="10">The sequence shown here is derived from an EMBL/GenBank/DDBJ whole genome shotgun (WGS) entry which is preliminary data.</text>
</comment>
<dbReference type="Proteomes" id="UP000256310">
    <property type="component" value="Unassembled WGS sequence"/>
</dbReference>
<feature type="transmembrane region" description="Helical" evidence="8">
    <location>
        <begin position="73"/>
        <end position="94"/>
    </location>
</feature>
<accession>A0A3D9FG50</accession>
<dbReference type="EMBL" id="QRDP01000004">
    <property type="protein sequence ID" value="RED16794.1"/>
    <property type="molecule type" value="Genomic_DNA"/>
</dbReference>
<keyword evidence="11" id="KW-1185">Reference proteome</keyword>
<evidence type="ECO:0000256" key="7">
    <source>
        <dbReference type="ARBA" id="ARBA00023136"/>
    </source>
</evidence>
<dbReference type="InterPro" id="IPR037185">
    <property type="entry name" value="EmrE-like"/>
</dbReference>
<gene>
    <name evidence="10" type="ORF">DFR46_1825</name>
</gene>
<evidence type="ECO:0000256" key="3">
    <source>
        <dbReference type="ARBA" id="ARBA00022448"/>
    </source>
</evidence>
<evidence type="ECO:0000259" key="9">
    <source>
        <dbReference type="Pfam" id="PF00892"/>
    </source>
</evidence>
<protein>
    <submittedName>
        <fullName evidence="10">Chloramphenicol-sensitive protein RarD</fullName>
    </submittedName>
</protein>
<keyword evidence="7 8" id="KW-0472">Membrane</keyword>
<feature type="transmembrane region" description="Helical" evidence="8">
    <location>
        <begin position="9"/>
        <end position="28"/>
    </location>
</feature>
<feature type="transmembrane region" description="Helical" evidence="8">
    <location>
        <begin position="100"/>
        <end position="122"/>
    </location>
</feature>
<dbReference type="PANTHER" id="PTHR22911:SF137">
    <property type="entry name" value="SOLUTE CARRIER FAMILY 35 MEMBER G2-RELATED"/>
    <property type="match status" value="1"/>
</dbReference>
<dbReference type="InterPro" id="IPR004626">
    <property type="entry name" value="RarD"/>
</dbReference>
<evidence type="ECO:0000313" key="10">
    <source>
        <dbReference type="EMBL" id="RED16794.1"/>
    </source>
</evidence>
<proteinExistence type="inferred from homology"/>
<dbReference type="RefSeq" id="WP_245953776.1">
    <property type="nucleotide sequence ID" value="NZ_QRDP01000004.1"/>
</dbReference>
<evidence type="ECO:0000313" key="11">
    <source>
        <dbReference type="Proteomes" id="UP000256310"/>
    </source>
</evidence>
<feature type="transmembrane region" description="Helical" evidence="8">
    <location>
        <begin position="129"/>
        <end position="146"/>
    </location>
</feature>